<organism evidence="1 2">
    <name type="scientific">Pristionchus fissidentatus</name>
    <dbReference type="NCBI Taxonomy" id="1538716"/>
    <lineage>
        <taxon>Eukaryota</taxon>
        <taxon>Metazoa</taxon>
        <taxon>Ecdysozoa</taxon>
        <taxon>Nematoda</taxon>
        <taxon>Chromadorea</taxon>
        <taxon>Rhabditida</taxon>
        <taxon>Rhabditina</taxon>
        <taxon>Diplogasteromorpha</taxon>
        <taxon>Diplogasteroidea</taxon>
        <taxon>Neodiplogasteridae</taxon>
        <taxon>Pristionchus</taxon>
    </lineage>
</organism>
<evidence type="ECO:0000313" key="1">
    <source>
        <dbReference type="EMBL" id="GMT09285.1"/>
    </source>
</evidence>
<dbReference type="Proteomes" id="UP001432322">
    <property type="component" value="Unassembled WGS sequence"/>
</dbReference>
<proteinExistence type="predicted"/>
<feature type="non-terminal residue" evidence="1">
    <location>
        <position position="1"/>
    </location>
</feature>
<protein>
    <submittedName>
        <fullName evidence="1">Uncharacterized protein</fullName>
    </submittedName>
</protein>
<reference evidence="1" key="1">
    <citation type="submission" date="2023-10" db="EMBL/GenBank/DDBJ databases">
        <title>Genome assembly of Pristionchus species.</title>
        <authorList>
            <person name="Yoshida K."/>
            <person name="Sommer R.J."/>
        </authorList>
    </citation>
    <scope>NUCLEOTIDE SEQUENCE</scope>
    <source>
        <strain evidence="1">RS5133</strain>
    </source>
</reference>
<keyword evidence="2" id="KW-1185">Reference proteome</keyword>
<dbReference type="AlphaFoldDB" id="A0AAV5UUU2"/>
<feature type="non-terminal residue" evidence="1">
    <location>
        <position position="79"/>
    </location>
</feature>
<evidence type="ECO:0000313" key="2">
    <source>
        <dbReference type="Proteomes" id="UP001432322"/>
    </source>
</evidence>
<name>A0AAV5UUU2_9BILA</name>
<comment type="caution">
    <text evidence="1">The sequence shown here is derived from an EMBL/GenBank/DDBJ whole genome shotgun (WGS) entry which is preliminary data.</text>
</comment>
<sequence length="79" mass="9020">LEWSSHVDELRLRLGNALRPCSKQQRPHLLPQLRNRRLMVGLHPLHCSLHIVTCVSLVLNLGSGYHPQLLQSISLLLDQ</sequence>
<dbReference type="EMBL" id="BTSY01000001">
    <property type="protein sequence ID" value="GMT09285.1"/>
    <property type="molecule type" value="Genomic_DNA"/>
</dbReference>
<gene>
    <name evidence="1" type="ORF">PFISCL1PPCAC_582</name>
</gene>
<accession>A0AAV5UUU2</accession>